<evidence type="ECO:0000256" key="1">
    <source>
        <dbReference type="SAM" id="MobiDB-lite"/>
    </source>
</evidence>
<dbReference type="InterPro" id="IPR024079">
    <property type="entry name" value="MetalloPept_cat_dom_sf"/>
</dbReference>
<dbReference type="CDD" id="cd04276">
    <property type="entry name" value="ZnMc_MMP_like_2"/>
    <property type="match status" value="1"/>
</dbReference>
<gene>
    <name evidence="6" type="ORF">F0L74_15355</name>
</gene>
<dbReference type="EMBL" id="VUOC01000003">
    <property type="protein sequence ID" value="KAA2241990.1"/>
    <property type="molecule type" value="Genomic_DNA"/>
</dbReference>
<dbReference type="InterPro" id="IPR033428">
    <property type="entry name" value="DUF5118"/>
</dbReference>
<protein>
    <submittedName>
        <fullName evidence="6">Zinc-dependent metalloprotease</fullName>
    </submittedName>
</protein>
<comment type="caution">
    <text evidence="6">The sequence shown here is derived from an EMBL/GenBank/DDBJ whole genome shotgun (WGS) entry which is preliminary data.</text>
</comment>
<feature type="domain" description="EcxA zinc-binding" evidence="3">
    <location>
        <begin position="455"/>
        <end position="762"/>
    </location>
</feature>
<evidence type="ECO:0000259" key="4">
    <source>
        <dbReference type="Pfam" id="PF17148"/>
    </source>
</evidence>
<dbReference type="Pfam" id="PF17148">
    <property type="entry name" value="DUF5117"/>
    <property type="match status" value="1"/>
</dbReference>
<dbReference type="PANTHER" id="PTHR38478">
    <property type="entry name" value="PEPTIDASE M1A AND M12B"/>
    <property type="match status" value="1"/>
</dbReference>
<keyword evidence="2" id="KW-0732">Signal</keyword>
<feature type="domain" description="DUF5117" evidence="4">
    <location>
        <begin position="124"/>
        <end position="320"/>
    </location>
</feature>
<keyword evidence="6" id="KW-0482">Metalloprotease</keyword>
<dbReference type="Pfam" id="PF16313">
    <property type="entry name" value="DUF4953"/>
    <property type="match status" value="1"/>
</dbReference>
<feature type="region of interest" description="Disordered" evidence="1">
    <location>
        <begin position="28"/>
        <end position="62"/>
    </location>
</feature>
<evidence type="ECO:0000259" key="3">
    <source>
        <dbReference type="Pfam" id="PF16313"/>
    </source>
</evidence>
<evidence type="ECO:0000313" key="7">
    <source>
        <dbReference type="Proteomes" id="UP000324611"/>
    </source>
</evidence>
<keyword evidence="6" id="KW-0645">Protease</keyword>
<dbReference type="InterPro" id="IPR034032">
    <property type="entry name" value="Zn_MMP-like_bac"/>
</dbReference>
<dbReference type="SUPFAM" id="SSF55486">
    <property type="entry name" value="Metalloproteases ('zincins'), catalytic domain"/>
    <property type="match status" value="1"/>
</dbReference>
<dbReference type="InterPro" id="IPR033413">
    <property type="entry name" value="DUF5117"/>
</dbReference>
<dbReference type="Proteomes" id="UP000324611">
    <property type="component" value="Unassembled WGS sequence"/>
</dbReference>
<dbReference type="AlphaFoldDB" id="A0A5B2VTJ9"/>
<reference evidence="6 7" key="1">
    <citation type="submission" date="2019-09" db="EMBL/GenBank/DDBJ databases">
        <title>Chitinophaga ginsengihumi sp. nov., isolated from soil of ginseng rhizosphere.</title>
        <authorList>
            <person name="Lee J."/>
        </authorList>
    </citation>
    <scope>NUCLEOTIDE SEQUENCE [LARGE SCALE GENOMIC DNA]</scope>
    <source>
        <strain evidence="6 7">BN140078</strain>
    </source>
</reference>
<reference evidence="6 7" key="2">
    <citation type="submission" date="2019-09" db="EMBL/GenBank/DDBJ databases">
        <authorList>
            <person name="Jin C."/>
        </authorList>
    </citation>
    <scope>NUCLEOTIDE SEQUENCE [LARGE SCALE GENOMIC DNA]</scope>
    <source>
        <strain evidence="6 7">BN140078</strain>
    </source>
</reference>
<evidence type="ECO:0000313" key="6">
    <source>
        <dbReference type="EMBL" id="KAA2241990.1"/>
    </source>
</evidence>
<feature type="signal peptide" evidence="2">
    <location>
        <begin position="1"/>
        <end position="27"/>
    </location>
</feature>
<evidence type="ECO:0000256" key="2">
    <source>
        <dbReference type="SAM" id="SignalP"/>
    </source>
</evidence>
<keyword evidence="6" id="KW-0378">Hydrolase</keyword>
<dbReference type="GO" id="GO:0006508">
    <property type="term" value="P:proteolysis"/>
    <property type="evidence" value="ECO:0007669"/>
    <property type="project" value="UniProtKB-KW"/>
</dbReference>
<dbReference type="Gene3D" id="3.40.390.10">
    <property type="entry name" value="Collagenase (Catalytic Domain)"/>
    <property type="match status" value="1"/>
</dbReference>
<accession>A0A5B2VTJ9</accession>
<feature type="domain" description="DUF5118" evidence="5">
    <location>
        <begin position="62"/>
        <end position="110"/>
    </location>
</feature>
<dbReference type="GO" id="GO:0008237">
    <property type="term" value="F:metallopeptidase activity"/>
    <property type="evidence" value="ECO:0007669"/>
    <property type="project" value="UniProtKB-KW"/>
</dbReference>
<evidence type="ECO:0000259" key="5">
    <source>
        <dbReference type="Pfam" id="PF17162"/>
    </source>
</evidence>
<dbReference type="InterPro" id="IPR032534">
    <property type="entry name" value="EcxA_zinc-bd"/>
</dbReference>
<dbReference type="Pfam" id="PF17162">
    <property type="entry name" value="DUF5118"/>
    <property type="match status" value="1"/>
</dbReference>
<sequence length="858" mass="95972">MYVKSRTVAVAAAILCLIVALSTPSTAQRKKKKHSTTASLQAKDSTGKQPMIPPPGTPKANPKQFSEVITARAKADSGLFNIYKLDDKVYFEIADSLLGRDILVVNRISKSAAGLRAMFFGYSGDQIGENVIRFEKGPNNRIFLKNISYSEISKDSTQPMFNAVMNSNIQPIAAAFDIKAFSKDSSGCVVDMTDYINGDNDILFFDQRMKTGLRLGGVQPDKSYVVDVRSYPINTEIKTVKTYSKSGGGLPIPGMPGGAAGGNATLELNSSLVLLPKVPMQSRYFDPRIGYFTTSVTDFDADPQGVKRLQMITRWRLEPKDEDLEKYKRGELVEPKKPIIFYIDPATPAKWRKYLIQGVNDWQVAFEQAGFKNAIVAKMAPTLQEDSTWSLEDARFSAIVYKPSDIANASGPHVHDPRSGEILESHINWYHNVMRLLRNWYFIQCSPNDPRARTMEFDDELMGELIRFVSSHEVGHTLGLRHNFGSSSAYPVDKLRDKAWVEKNGFAPSIMDYARFNYVAQPEDGITGADLYPRINYYDKWAIEWGYHLIPDAATAEAEKATLNKWAINRLKDKRYWFGTESNPDDPRSQNEDLGDDAMKASLYGIKNLQRIMPNLMAWTREANEGYSNLSELYREVAGQYGRYMGHVAKNVGGIYETPKTVEQDGAVYEAVSKATQRDAVKFLNEQLFTTPKWLLDKDILSRTGNDATSVVMARQDPVLDRLLSANTLNKLLNASAMESSEAYQATDMLNDLKKGIFSEVYTHKSIDIFRRNLQKAYVKQLTELLSPNSPTPSGGISIFFGSPAADPTRTDVSSIARAQLTALRNEIRTAAAGMPDNMSRYHLTDLVQRINTALEPK</sequence>
<feature type="chain" id="PRO_5022942389" evidence="2">
    <location>
        <begin position="28"/>
        <end position="858"/>
    </location>
</feature>
<organism evidence="6 7">
    <name type="scientific">Chitinophaga agrisoli</name>
    <dbReference type="NCBI Taxonomy" id="2607653"/>
    <lineage>
        <taxon>Bacteria</taxon>
        <taxon>Pseudomonadati</taxon>
        <taxon>Bacteroidota</taxon>
        <taxon>Chitinophagia</taxon>
        <taxon>Chitinophagales</taxon>
        <taxon>Chitinophagaceae</taxon>
        <taxon>Chitinophaga</taxon>
    </lineage>
</organism>
<proteinExistence type="predicted"/>
<dbReference type="PANTHER" id="PTHR38478:SF1">
    <property type="entry name" value="ZINC DEPENDENT METALLOPROTEASE DOMAIN LIPOPROTEIN"/>
    <property type="match status" value="1"/>
</dbReference>
<keyword evidence="7" id="KW-1185">Reference proteome</keyword>
<feature type="compositionally biased region" description="Polar residues" evidence="1">
    <location>
        <begin position="36"/>
        <end position="48"/>
    </location>
</feature>
<name>A0A5B2VTJ9_9BACT</name>